<dbReference type="GO" id="GO:0007156">
    <property type="term" value="P:homophilic cell adhesion via plasma membrane adhesion molecules"/>
    <property type="evidence" value="ECO:0007669"/>
    <property type="project" value="TreeGrafter"/>
</dbReference>
<proteinExistence type="predicted"/>
<dbReference type="Pfam" id="PF13927">
    <property type="entry name" value="Ig_3"/>
    <property type="match status" value="3"/>
</dbReference>
<dbReference type="GO" id="GO:0008046">
    <property type="term" value="F:axon guidance receptor activity"/>
    <property type="evidence" value="ECO:0007669"/>
    <property type="project" value="TreeGrafter"/>
</dbReference>
<dbReference type="PANTHER" id="PTHR45080:SF4">
    <property type="entry name" value="GH03113P"/>
    <property type="match status" value="1"/>
</dbReference>
<keyword evidence="2" id="KW-1133">Transmembrane helix</keyword>
<keyword evidence="6" id="KW-1185">Reference proteome</keyword>
<dbReference type="InterPro" id="IPR007110">
    <property type="entry name" value="Ig-like_dom"/>
</dbReference>
<evidence type="ECO:0000256" key="2">
    <source>
        <dbReference type="SAM" id="Phobius"/>
    </source>
</evidence>
<dbReference type="Proteomes" id="UP001107558">
    <property type="component" value="Chromosome 1"/>
</dbReference>
<dbReference type="InterPro" id="IPR013783">
    <property type="entry name" value="Ig-like_fold"/>
</dbReference>
<keyword evidence="1" id="KW-0393">Immunoglobulin domain</keyword>
<gene>
    <name evidence="5" type="ORF">PVAND_009255</name>
</gene>
<keyword evidence="2" id="KW-0472">Membrane</keyword>
<dbReference type="Pfam" id="PF00041">
    <property type="entry name" value="fn3"/>
    <property type="match status" value="1"/>
</dbReference>
<dbReference type="GO" id="GO:0005886">
    <property type="term" value="C:plasma membrane"/>
    <property type="evidence" value="ECO:0007669"/>
    <property type="project" value="TreeGrafter"/>
</dbReference>
<dbReference type="GO" id="GO:0030424">
    <property type="term" value="C:axon"/>
    <property type="evidence" value="ECO:0007669"/>
    <property type="project" value="TreeGrafter"/>
</dbReference>
<evidence type="ECO:0000256" key="1">
    <source>
        <dbReference type="ARBA" id="ARBA00023319"/>
    </source>
</evidence>
<evidence type="ECO:0000259" key="4">
    <source>
        <dbReference type="PROSITE" id="PS50853"/>
    </source>
</evidence>
<evidence type="ECO:0000259" key="3">
    <source>
        <dbReference type="PROSITE" id="PS50835"/>
    </source>
</evidence>
<dbReference type="PROSITE" id="PS50853">
    <property type="entry name" value="FN3"/>
    <property type="match status" value="1"/>
</dbReference>
<comment type="caution">
    <text evidence="5">The sequence shown here is derived from an EMBL/GenBank/DDBJ whole genome shotgun (WGS) entry which is preliminary data.</text>
</comment>
<dbReference type="InterPro" id="IPR036179">
    <property type="entry name" value="Ig-like_dom_sf"/>
</dbReference>
<dbReference type="CDD" id="cd00096">
    <property type="entry name" value="Ig"/>
    <property type="match status" value="2"/>
</dbReference>
<feature type="domain" description="Fibronectin type-III" evidence="4">
    <location>
        <begin position="320"/>
        <end position="431"/>
    </location>
</feature>
<dbReference type="AlphaFoldDB" id="A0A9J6CC22"/>
<feature type="domain" description="Ig-like" evidence="3">
    <location>
        <begin position="216"/>
        <end position="318"/>
    </location>
</feature>
<keyword evidence="2" id="KW-0812">Transmembrane</keyword>
<dbReference type="InterPro" id="IPR003961">
    <property type="entry name" value="FN3_dom"/>
</dbReference>
<dbReference type="SMART" id="SM00408">
    <property type="entry name" value="IGc2"/>
    <property type="match status" value="3"/>
</dbReference>
<organism evidence="5 6">
    <name type="scientific">Polypedilum vanderplanki</name>
    <name type="common">Sleeping chironomid midge</name>
    <dbReference type="NCBI Taxonomy" id="319348"/>
    <lineage>
        <taxon>Eukaryota</taxon>
        <taxon>Metazoa</taxon>
        <taxon>Ecdysozoa</taxon>
        <taxon>Arthropoda</taxon>
        <taxon>Hexapoda</taxon>
        <taxon>Insecta</taxon>
        <taxon>Pterygota</taxon>
        <taxon>Neoptera</taxon>
        <taxon>Endopterygota</taxon>
        <taxon>Diptera</taxon>
        <taxon>Nematocera</taxon>
        <taxon>Chironomoidea</taxon>
        <taxon>Chironomidae</taxon>
        <taxon>Chironominae</taxon>
        <taxon>Polypedilum</taxon>
        <taxon>Polypedilum</taxon>
    </lineage>
</organism>
<sequence>MDNYNLKQYLAGVLLIILVVISDNSIRADVNFQSRPTTVKTFENDSVLLPCYSTERHSRVRWLDDDNNVLADSQLPQYQIQYDKLLHPNGSLEVMNVQLNDTGNYICEVTVGYRILRQVNSIEVQVAPEVITFPSGIMNITLGGIFQIVCEPKGVPYPVITWKHNNQVVTNTDISNRRLTVEVRHYDMSGYIECIADNGVGEPASSGILLLVHFAPEVIINQPIVHTKIGLEAKIECVVLSHPTAQIHWFHNGKPLLKINNHISTKDNDLTVTEALPSYYSKRRHVLIIRNVRDSDFGRYECKAENTQGLSNGNITLSGNPLKPIFESKSQAATPTTKVLSWQTQSLSPVIDYKFKFRQVPTGNESFRRGKFLWNLLTIPADRDTTGPFHTKSYKLEGLQPSCVYEVIIQARNQYGHSDESNALRFSTPGLTDIISISSTESNEYDSRFEFDLDNGIYPAPYNTAGSKKQCSLTMVTMSFTFLLFCVLLQVFYL</sequence>
<feature type="domain" description="Ig-like" evidence="3">
    <location>
        <begin position="128"/>
        <end position="210"/>
    </location>
</feature>
<dbReference type="EMBL" id="JADBJN010000001">
    <property type="protein sequence ID" value="KAG5679705.1"/>
    <property type="molecule type" value="Genomic_DNA"/>
</dbReference>
<reference evidence="5" key="1">
    <citation type="submission" date="2021-03" db="EMBL/GenBank/DDBJ databases">
        <title>Chromosome level genome of the anhydrobiotic midge Polypedilum vanderplanki.</title>
        <authorList>
            <person name="Yoshida Y."/>
            <person name="Kikawada T."/>
            <person name="Gusev O."/>
        </authorList>
    </citation>
    <scope>NUCLEOTIDE SEQUENCE</scope>
    <source>
        <strain evidence="5">NIAS01</strain>
        <tissue evidence="5">Whole body or cell culture</tissue>
    </source>
</reference>
<dbReference type="InterPro" id="IPR050958">
    <property type="entry name" value="Cell_Adh-Cytoskel_Orgn"/>
</dbReference>
<accession>A0A9J6CC22</accession>
<dbReference type="PANTHER" id="PTHR45080">
    <property type="entry name" value="CONTACTIN 5"/>
    <property type="match status" value="1"/>
</dbReference>
<dbReference type="GO" id="GO:0050808">
    <property type="term" value="P:synapse organization"/>
    <property type="evidence" value="ECO:0007669"/>
    <property type="project" value="TreeGrafter"/>
</dbReference>
<evidence type="ECO:0000313" key="5">
    <source>
        <dbReference type="EMBL" id="KAG5679705.1"/>
    </source>
</evidence>
<dbReference type="SMART" id="SM00409">
    <property type="entry name" value="IG"/>
    <property type="match status" value="3"/>
</dbReference>
<dbReference type="SUPFAM" id="SSF48726">
    <property type="entry name" value="Immunoglobulin"/>
    <property type="match status" value="3"/>
</dbReference>
<dbReference type="InterPro" id="IPR036116">
    <property type="entry name" value="FN3_sf"/>
</dbReference>
<dbReference type="Gene3D" id="2.60.40.10">
    <property type="entry name" value="Immunoglobulins"/>
    <property type="match status" value="4"/>
</dbReference>
<dbReference type="PROSITE" id="PS50835">
    <property type="entry name" value="IG_LIKE"/>
    <property type="match status" value="3"/>
</dbReference>
<dbReference type="InterPro" id="IPR003598">
    <property type="entry name" value="Ig_sub2"/>
</dbReference>
<dbReference type="InterPro" id="IPR003599">
    <property type="entry name" value="Ig_sub"/>
</dbReference>
<name>A0A9J6CC22_POLVA</name>
<feature type="transmembrane region" description="Helical" evidence="2">
    <location>
        <begin position="473"/>
        <end position="493"/>
    </location>
</feature>
<dbReference type="OrthoDB" id="10062932at2759"/>
<evidence type="ECO:0000313" key="6">
    <source>
        <dbReference type="Proteomes" id="UP001107558"/>
    </source>
</evidence>
<feature type="domain" description="Ig-like" evidence="3">
    <location>
        <begin position="43"/>
        <end position="120"/>
    </location>
</feature>
<protein>
    <submittedName>
        <fullName evidence="5">Uncharacterized protein</fullName>
    </submittedName>
</protein>
<dbReference type="SUPFAM" id="SSF49265">
    <property type="entry name" value="Fibronectin type III"/>
    <property type="match status" value="1"/>
</dbReference>
<dbReference type="GO" id="GO:0043025">
    <property type="term" value="C:neuronal cell body"/>
    <property type="evidence" value="ECO:0007669"/>
    <property type="project" value="TreeGrafter"/>
</dbReference>
<dbReference type="CDD" id="cd00063">
    <property type="entry name" value="FN3"/>
    <property type="match status" value="1"/>
</dbReference>